<sequence>MNDEEMVEKPAMAFVKTAPIKNDVYDNSKAHYYVYEGYLSRLVTGLAVGDNPSDPECQAIIAYIKLTDKEAEDAKLNYPKLPKLTNHILKSMDPILEAMIDTDREEKQEKRIERLLAAQPKGWKPAISSLKRKPSSFGHNKSTGKPHD</sequence>
<feature type="compositionally biased region" description="Polar residues" evidence="1">
    <location>
        <begin position="137"/>
        <end position="148"/>
    </location>
</feature>
<reference evidence="2" key="1">
    <citation type="submission" date="2023-01" db="EMBL/GenBank/DDBJ databases">
        <title>Genome analysis of 13 Lactobacillus isolated from gut of wild boar.</title>
        <authorList>
            <person name="Papp P."/>
            <person name="Libisch B."/>
            <person name="Nagy T."/>
            <person name="Olasz F."/>
        </authorList>
    </citation>
    <scope>NUCLEOTIDE SEQUENCE</scope>
    <source>
        <strain evidence="2">F146</strain>
    </source>
</reference>
<dbReference type="RefSeq" id="WP_272225735.1">
    <property type="nucleotide sequence ID" value="NZ_JAQONE010000005.1"/>
</dbReference>
<evidence type="ECO:0000256" key="1">
    <source>
        <dbReference type="SAM" id="MobiDB-lite"/>
    </source>
</evidence>
<comment type="caution">
    <text evidence="2">The sequence shown here is derived from an EMBL/GenBank/DDBJ whole genome shotgun (WGS) entry which is preliminary data.</text>
</comment>
<gene>
    <name evidence="2" type="ORF">PO250_01830</name>
</gene>
<evidence type="ECO:0000313" key="3">
    <source>
        <dbReference type="Proteomes" id="UP001220670"/>
    </source>
</evidence>
<organism evidence="2 3">
    <name type="scientific">Limosilactobacillus mucosae</name>
    <name type="common">Lactobacillus mucosae</name>
    <dbReference type="NCBI Taxonomy" id="97478"/>
    <lineage>
        <taxon>Bacteria</taxon>
        <taxon>Bacillati</taxon>
        <taxon>Bacillota</taxon>
        <taxon>Bacilli</taxon>
        <taxon>Lactobacillales</taxon>
        <taxon>Lactobacillaceae</taxon>
        <taxon>Limosilactobacillus</taxon>
    </lineage>
</organism>
<proteinExistence type="predicted"/>
<protein>
    <submittedName>
        <fullName evidence="2">Uncharacterized protein</fullName>
    </submittedName>
</protein>
<dbReference type="EMBL" id="JAQONE010000005">
    <property type="protein sequence ID" value="MDC2829075.1"/>
    <property type="molecule type" value="Genomic_DNA"/>
</dbReference>
<dbReference type="AlphaFoldDB" id="A0AAJ1M9X5"/>
<name>A0AAJ1M9X5_LIMMU</name>
<dbReference type="Proteomes" id="UP001220670">
    <property type="component" value="Unassembled WGS sequence"/>
</dbReference>
<accession>A0AAJ1M9X5</accession>
<feature type="region of interest" description="Disordered" evidence="1">
    <location>
        <begin position="121"/>
        <end position="148"/>
    </location>
</feature>
<evidence type="ECO:0000313" key="2">
    <source>
        <dbReference type="EMBL" id="MDC2829075.1"/>
    </source>
</evidence>